<feature type="transmembrane region" description="Helical" evidence="10">
    <location>
        <begin position="76"/>
        <end position="98"/>
    </location>
</feature>
<keyword evidence="5 10" id="KW-0812">Transmembrane</keyword>
<dbReference type="PIRSF" id="PIRSF500217">
    <property type="entry name" value="AlgI"/>
    <property type="match status" value="1"/>
</dbReference>
<dbReference type="OrthoDB" id="9805788at2"/>
<protein>
    <submittedName>
        <fullName evidence="11">Alginate O-acetyltransferase</fullName>
    </submittedName>
</protein>
<evidence type="ECO:0000256" key="5">
    <source>
        <dbReference type="ARBA" id="ARBA00022692"/>
    </source>
</evidence>
<feature type="transmembrane region" description="Helical" evidence="10">
    <location>
        <begin position="314"/>
        <end position="340"/>
    </location>
</feature>
<comment type="subcellular location">
    <subcellularLocation>
        <location evidence="1">Cell membrane</location>
        <topology evidence="1">Multi-pass membrane protein</topology>
    </subcellularLocation>
</comment>
<feature type="transmembrane region" description="Helical" evidence="10">
    <location>
        <begin position="361"/>
        <end position="383"/>
    </location>
</feature>
<evidence type="ECO:0000256" key="7">
    <source>
        <dbReference type="ARBA" id="ARBA00023136"/>
    </source>
</evidence>
<name>A0A0N1IWW7_9BACL</name>
<evidence type="ECO:0000256" key="2">
    <source>
        <dbReference type="ARBA" id="ARBA00010323"/>
    </source>
</evidence>
<dbReference type="AlphaFoldDB" id="A0A0N1IWW7"/>
<proteinExistence type="inferred from homology"/>
<keyword evidence="6 10" id="KW-1133">Transmembrane helix</keyword>
<comment type="caution">
    <text evidence="11">The sequence shown here is derived from an EMBL/GenBank/DDBJ whole genome shotgun (WGS) entry which is preliminary data.</text>
</comment>
<gene>
    <name evidence="11" type="ORF">AMS66_02265</name>
</gene>
<evidence type="ECO:0000256" key="6">
    <source>
        <dbReference type="ARBA" id="ARBA00022989"/>
    </source>
</evidence>
<evidence type="ECO:0000313" key="12">
    <source>
        <dbReference type="Proteomes" id="UP000037688"/>
    </source>
</evidence>
<feature type="transmembrane region" description="Helical" evidence="10">
    <location>
        <begin position="118"/>
        <end position="136"/>
    </location>
</feature>
<dbReference type="GO" id="GO:0016746">
    <property type="term" value="F:acyltransferase activity"/>
    <property type="evidence" value="ECO:0007669"/>
    <property type="project" value="UniProtKB-KW"/>
</dbReference>
<dbReference type="GO" id="GO:0042121">
    <property type="term" value="P:alginic acid biosynthetic process"/>
    <property type="evidence" value="ECO:0007669"/>
    <property type="project" value="InterPro"/>
</dbReference>
<keyword evidence="8 9" id="KW-0012">Acyltransferase</keyword>
<dbReference type="InterPro" id="IPR051085">
    <property type="entry name" value="MB_O-acyltransferase"/>
</dbReference>
<dbReference type="InterPro" id="IPR028362">
    <property type="entry name" value="AlgI"/>
</dbReference>
<feature type="transmembrane region" description="Helical" evidence="10">
    <location>
        <begin position="148"/>
        <end position="168"/>
    </location>
</feature>
<dbReference type="InterPro" id="IPR004299">
    <property type="entry name" value="MBOAT_fam"/>
</dbReference>
<evidence type="ECO:0000256" key="4">
    <source>
        <dbReference type="ARBA" id="ARBA00022679"/>
    </source>
</evidence>
<keyword evidence="4 9" id="KW-0808">Transferase</keyword>
<dbReference type="RefSeq" id="WP_053779247.1">
    <property type="nucleotide sequence ID" value="NZ_LITU01000023.1"/>
</dbReference>
<dbReference type="EMBL" id="LITU01000023">
    <property type="protein sequence ID" value="KOY18035.1"/>
    <property type="molecule type" value="Genomic_DNA"/>
</dbReference>
<dbReference type="GO" id="GO:0005886">
    <property type="term" value="C:plasma membrane"/>
    <property type="evidence" value="ECO:0007669"/>
    <property type="project" value="UniProtKB-SubCell"/>
</dbReference>
<keyword evidence="3 9" id="KW-1003">Cell membrane</keyword>
<feature type="transmembrane region" description="Helical" evidence="10">
    <location>
        <begin position="403"/>
        <end position="423"/>
    </location>
</feature>
<sequence>MLFSSVIFLFYFLPLVLGLYYILRFSVTAKNMLLLVASLFFYAWGEPWFVLIMLASICFNYIFALLVDKFRERRNAAYTIITLMLIVNLGMLFVFKYMAFALRIVNENTGFGLNIPNIALPLGISFFTFHGISYVIDVYRGHGAVQKNLFYVALYISFFPQLVAGPILRYNIIADQIVNRKESWDKFALGCCRFIVGLGKKVLLSNSMAIVADHIFSMGGTSDIPASLAWLGAIAYTLQIYFDFSGYSDMAIGLALMFGFKFEENFRYPYISRSITEFWRRWHISLGTWFKEYVYFPLGGSRVTNKDKMICNLLIIWGLTGVWHGAEWTFVVWGLINFAFIALEKISNFDKGTRFNPLRHLYAMFIVVIGWVIFRSPDLLQAGNYLGNMFGLYGNGFWSDTTWMFLKEYALFFILGILFCMPIATRMNKLMVDGARFSKPLELVYPITIIVLFLVCVSYLVKSTYNPFIYFNF</sequence>
<feature type="transmembrane region" description="Helical" evidence="10">
    <location>
        <begin position="47"/>
        <end position="67"/>
    </location>
</feature>
<evidence type="ECO:0000256" key="3">
    <source>
        <dbReference type="ARBA" id="ARBA00022475"/>
    </source>
</evidence>
<dbReference type="PATRIC" id="fig|1705561.3.peg.6759"/>
<dbReference type="InterPro" id="IPR024194">
    <property type="entry name" value="Ac/AlaTfrase_AlgI/DltB"/>
</dbReference>
<evidence type="ECO:0000256" key="10">
    <source>
        <dbReference type="SAM" id="Phobius"/>
    </source>
</evidence>
<comment type="similarity">
    <text evidence="2 9">Belongs to the membrane-bound acyltransferase family.</text>
</comment>
<dbReference type="PANTHER" id="PTHR13285:SF23">
    <property type="entry name" value="TEICHOIC ACID D-ALANYLTRANSFERASE"/>
    <property type="match status" value="1"/>
</dbReference>
<evidence type="ECO:0000256" key="1">
    <source>
        <dbReference type="ARBA" id="ARBA00004651"/>
    </source>
</evidence>
<evidence type="ECO:0000256" key="8">
    <source>
        <dbReference type="ARBA" id="ARBA00023315"/>
    </source>
</evidence>
<organism evidence="11 12">
    <name type="scientific">Paenibacillus xylanivorans</name>
    <dbReference type="NCBI Taxonomy" id="1705561"/>
    <lineage>
        <taxon>Bacteria</taxon>
        <taxon>Bacillati</taxon>
        <taxon>Bacillota</taxon>
        <taxon>Bacilli</taxon>
        <taxon>Bacillales</taxon>
        <taxon>Paenibacillaceae</taxon>
        <taxon>Paenibacillus</taxon>
    </lineage>
</organism>
<dbReference type="Pfam" id="PF03062">
    <property type="entry name" value="MBOAT"/>
    <property type="match status" value="1"/>
</dbReference>
<feature type="transmembrane region" description="Helical" evidence="10">
    <location>
        <begin position="443"/>
        <end position="461"/>
    </location>
</feature>
<evidence type="ECO:0000256" key="9">
    <source>
        <dbReference type="PIRNR" id="PIRNR016636"/>
    </source>
</evidence>
<evidence type="ECO:0000313" key="11">
    <source>
        <dbReference type="EMBL" id="KOY18035.1"/>
    </source>
</evidence>
<dbReference type="PANTHER" id="PTHR13285">
    <property type="entry name" value="ACYLTRANSFERASE"/>
    <property type="match status" value="1"/>
</dbReference>
<keyword evidence="7 9" id="KW-0472">Membrane</keyword>
<dbReference type="Proteomes" id="UP000037688">
    <property type="component" value="Unassembled WGS sequence"/>
</dbReference>
<keyword evidence="12" id="KW-1185">Reference proteome</keyword>
<reference evidence="11 12" key="1">
    <citation type="submission" date="2015-08" db="EMBL/GenBank/DDBJ databases">
        <title>Draft genome sequence of cellulolytic and xylanolytic Paenibacillus sp. A59, isolated from a decaying forest soil from Patagonia, Argentina.</title>
        <authorList>
            <person name="Ghio S."/>
            <person name="Caceres A.M."/>
            <person name="Talia P."/>
            <person name="Grasso D."/>
            <person name="Campos E."/>
        </authorList>
    </citation>
    <scope>NUCLEOTIDE SEQUENCE [LARGE SCALE GENOMIC DNA]</scope>
    <source>
        <strain evidence="11 12">A59</strain>
    </source>
</reference>
<feature type="transmembrane region" description="Helical" evidence="10">
    <location>
        <begin position="7"/>
        <end position="27"/>
    </location>
</feature>
<dbReference type="PIRSF" id="PIRSF016636">
    <property type="entry name" value="AlgI_DltB"/>
    <property type="match status" value="1"/>
</dbReference>
<accession>A0A0N1IWW7</accession>